<name>A0ABR6VL01_9FIRM</name>
<dbReference type="Gene3D" id="3.30.70.1900">
    <property type="match status" value="1"/>
</dbReference>
<evidence type="ECO:0000256" key="4">
    <source>
        <dbReference type="ARBA" id="ARBA00023118"/>
    </source>
</evidence>
<evidence type="ECO:0000313" key="7">
    <source>
        <dbReference type="Proteomes" id="UP000606870"/>
    </source>
</evidence>
<dbReference type="CDD" id="cd21141">
    <property type="entry name" value="Cas6_III-like"/>
    <property type="match status" value="1"/>
</dbReference>
<evidence type="ECO:0000313" key="6">
    <source>
        <dbReference type="EMBL" id="MBC3537948.1"/>
    </source>
</evidence>
<evidence type="ECO:0000256" key="3">
    <source>
        <dbReference type="ARBA" id="ARBA00022801"/>
    </source>
</evidence>
<keyword evidence="1" id="KW-0540">Nuclease</keyword>
<dbReference type="RefSeq" id="WP_186504516.1">
    <property type="nucleotide sequence ID" value="NZ_JACOGK010000053.1"/>
</dbReference>
<evidence type="ECO:0000256" key="2">
    <source>
        <dbReference type="ARBA" id="ARBA00022759"/>
    </source>
</evidence>
<gene>
    <name evidence="6" type="primary">cas6</name>
    <name evidence="6" type="ORF">H8J70_11930</name>
</gene>
<comment type="caution">
    <text evidence="6">The sequence shown here is derived from an EMBL/GenBank/DDBJ whole genome shotgun (WGS) entry which is preliminary data.</text>
</comment>
<evidence type="ECO:0000259" key="5">
    <source>
        <dbReference type="Pfam" id="PF10040"/>
    </source>
</evidence>
<dbReference type="NCBIfam" id="TIGR01877">
    <property type="entry name" value="cas_cas6"/>
    <property type="match status" value="1"/>
</dbReference>
<dbReference type="Proteomes" id="UP000606870">
    <property type="component" value="Unassembled WGS sequence"/>
</dbReference>
<sequence length="257" mass="28923">MLTKPLTTIELTLKLQGQTKLTQSAGSLLHGVIMELIDPAYAAQMHTEALRPYSQYVYFDKKNQALKWRISSLSVEAAEKILTPMWNLPGTFRLKQKNVTVEIAARDIVTETDYDTVTSTYLGGSDTYRKLHFHFLTSTSFKCGGTYVIYPDAGLIYQSLLQHWNLFSDSEVIDAPDAVQELVKNLFVGTYELRLHPFALEKTRIQAFRGTYTLILKSNIVMRRIAAMLAYYAQFAGVGAKTALGMGGTQVGMEEWK</sequence>
<dbReference type="InterPro" id="IPR010156">
    <property type="entry name" value="CRISPR-assoc_prot_Cas6"/>
</dbReference>
<keyword evidence="4" id="KW-0051">Antiviral defense</keyword>
<dbReference type="Gene3D" id="3.30.70.1890">
    <property type="match status" value="1"/>
</dbReference>
<keyword evidence="7" id="KW-1185">Reference proteome</keyword>
<organism evidence="6 7">
    <name type="scientific">Megasphaera hominis</name>
    <dbReference type="NCBI Taxonomy" id="159836"/>
    <lineage>
        <taxon>Bacteria</taxon>
        <taxon>Bacillati</taxon>
        <taxon>Bacillota</taxon>
        <taxon>Negativicutes</taxon>
        <taxon>Veillonellales</taxon>
        <taxon>Veillonellaceae</taxon>
        <taxon>Megasphaera</taxon>
    </lineage>
</organism>
<evidence type="ECO:0000256" key="1">
    <source>
        <dbReference type="ARBA" id="ARBA00022722"/>
    </source>
</evidence>
<dbReference type="InterPro" id="IPR045747">
    <property type="entry name" value="CRISPR-assoc_prot_Cas6_N_sf"/>
</dbReference>
<dbReference type="InterPro" id="IPR019267">
    <property type="entry name" value="CRISPR-assoc_Cas6_C"/>
</dbReference>
<keyword evidence="2" id="KW-0255">Endonuclease</keyword>
<accession>A0ABR6VL01</accession>
<keyword evidence="3" id="KW-0378">Hydrolase</keyword>
<protein>
    <submittedName>
        <fullName evidence="6">CRISPR-associated endoribonuclease Cas6</fullName>
    </submittedName>
</protein>
<dbReference type="EMBL" id="JACOGK010000053">
    <property type="protein sequence ID" value="MBC3537948.1"/>
    <property type="molecule type" value="Genomic_DNA"/>
</dbReference>
<dbReference type="Pfam" id="PF10040">
    <property type="entry name" value="CRISPR_Cas6"/>
    <property type="match status" value="1"/>
</dbReference>
<feature type="domain" description="CRISPR-associated protein Cas6 C-terminal" evidence="5">
    <location>
        <begin position="134"/>
        <end position="248"/>
    </location>
</feature>
<reference evidence="6 7" key="1">
    <citation type="submission" date="2020-08" db="EMBL/GenBank/DDBJ databases">
        <authorList>
            <person name="Liu C."/>
            <person name="Sun Q."/>
        </authorList>
    </citation>
    <scope>NUCLEOTIDE SEQUENCE [LARGE SCALE GENOMIC DNA]</scope>
    <source>
        <strain evidence="6 7">NSJ-59</strain>
    </source>
</reference>
<proteinExistence type="predicted"/>